<dbReference type="PANTHER" id="PTHR46417:SF1">
    <property type="entry name" value="TRNA (GUANINE-N(1)-)-METHYLTRANSFERASE"/>
    <property type="match status" value="1"/>
</dbReference>
<name>A0A1G1YNL1_9BACT</name>
<evidence type="ECO:0000256" key="3">
    <source>
        <dbReference type="ARBA" id="ARBA00007630"/>
    </source>
</evidence>
<dbReference type="Gene3D" id="1.10.1270.20">
    <property type="entry name" value="tRNA(m1g37)methyltransferase, domain 2"/>
    <property type="match status" value="1"/>
</dbReference>
<evidence type="ECO:0000256" key="10">
    <source>
        <dbReference type="ARBA" id="ARBA00022691"/>
    </source>
</evidence>
<gene>
    <name evidence="15" type="primary">trmD</name>
    <name evidence="19" type="ORF">A3B15_00370</name>
</gene>
<dbReference type="InterPro" id="IPR029026">
    <property type="entry name" value="tRNA_m1G_MTases_N"/>
</dbReference>
<dbReference type="NCBIfam" id="TIGR00088">
    <property type="entry name" value="trmD"/>
    <property type="match status" value="1"/>
</dbReference>
<keyword evidence="11 15" id="KW-0819">tRNA processing</keyword>
<dbReference type="InterPro" id="IPR002649">
    <property type="entry name" value="tRNA_m1G_MeTrfase_TrmD"/>
</dbReference>
<evidence type="ECO:0000313" key="19">
    <source>
        <dbReference type="EMBL" id="OGY53952.1"/>
    </source>
</evidence>
<evidence type="ECO:0000256" key="12">
    <source>
        <dbReference type="ARBA" id="ARBA00029736"/>
    </source>
</evidence>
<evidence type="ECO:0000259" key="18">
    <source>
        <dbReference type="Pfam" id="PF01746"/>
    </source>
</evidence>
<evidence type="ECO:0000256" key="16">
    <source>
        <dbReference type="PIRSR" id="PIRSR000386-1"/>
    </source>
</evidence>
<comment type="function">
    <text evidence="1 15 17">Specifically methylates guanosine-37 in various tRNAs.</text>
</comment>
<evidence type="ECO:0000256" key="2">
    <source>
        <dbReference type="ARBA" id="ARBA00004496"/>
    </source>
</evidence>
<keyword evidence="10 15" id="KW-0949">S-adenosyl-L-methionine</keyword>
<feature type="binding site" evidence="15 16">
    <location>
        <position position="115"/>
    </location>
    <ligand>
        <name>S-adenosyl-L-methionine</name>
        <dbReference type="ChEBI" id="CHEBI:59789"/>
    </ligand>
</feature>
<keyword evidence="7 15" id="KW-0963">Cytoplasm</keyword>
<dbReference type="HAMAP" id="MF_00605">
    <property type="entry name" value="TrmD"/>
    <property type="match status" value="1"/>
</dbReference>
<dbReference type="EC" id="2.1.1.228" evidence="5 15"/>
<evidence type="ECO:0000256" key="9">
    <source>
        <dbReference type="ARBA" id="ARBA00022679"/>
    </source>
</evidence>
<comment type="catalytic activity">
    <reaction evidence="14 15 17">
        <text>guanosine(37) in tRNA + S-adenosyl-L-methionine = N(1)-methylguanosine(37) in tRNA + S-adenosyl-L-homocysteine + H(+)</text>
        <dbReference type="Rhea" id="RHEA:36899"/>
        <dbReference type="Rhea" id="RHEA-COMP:10145"/>
        <dbReference type="Rhea" id="RHEA-COMP:10147"/>
        <dbReference type="ChEBI" id="CHEBI:15378"/>
        <dbReference type="ChEBI" id="CHEBI:57856"/>
        <dbReference type="ChEBI" id="CHEBI:59789"/>
        <dbReference type="ChEBI" id="CHEBI:73542"/>
        <dbReference type="ChEBI" id="CHEBI:74269"/>
        <dbReference type="EC" id="2.1.1.228"/>
    </reaction>
</comment>
<evidence type="ECO:0000256" key="17">
    <source>
        <dbReference type="RuleBase" id="RU003464"/>
    </source>
</evidence>
<keyword evidence="9 15" id="KW-0808">Transferase</keyword>
<evidence type="ECO:0000313" key="20">
    <source>
        <dbReference type="Proteomes" id="UP000177250"/>
    </source>
</evidence>
<evidence type="ECO:0000256" key="1">
    <source>
        <dbReference type="ARBA" id="ARBA00002634"/>
    </source>
</evidence>
<dbReference type="NCBIfam" id="NF000648">
    <property type="entry name" value="PRK00026.1"/>
    <property type="match status" value="1"/>
</dbReference>
<evidence type="ECO:0000256" key="13">
    <source>
        <dbReference type="ARBA" id="ARBA00033392"/>
    </source>
</evidence>
<dbReference type="SUPFAM" id="SSF75217">
    <property type="entry name" value="alpha/beta knot"/>
    <property type="match status" value="1"/>
</dbReference>
<evidence type="ECO:0000256" key="8">
    <source>
        <dbReference type="ARBA" id="ARBA00022603"/>
    </source>
</evidence>
<keyword evidence="8 15" id="KW-0489">Methyltransferase</keyword>
<comment type="similarity">
    <text evidence="3 15 17">Belongs to the RNA methyltransferase TrmD family.</text>
</comment>
<dbReference type="CDD" id="cd18080">
    <property type="entry name" value="TrmD-like"/>
    <property type="match status" value="1"/>
</dbReference>
<dbReference type="PIRSF" id="PIRSF000386">
    <property type="entry name" value="tRNA_mtase"/>
    <property type="match status" value="1"/>
</dbReference>
<evidence type="ECO:0000256" key="11">
    <source>
        <dbReference type="ARBA" id="ARBA00022694"/>
    </source>
</evidence>
<evidence type="ECO:0000256" key="7">
    <source>
        <dbReference type="ARBA" id="ARBA00022490"/>
    </source>
</evidence>
<feature type="domain" description="tRNA methyltransferase TRMD/TRM10-type" evidence="18">
    <location>
        <begin position="3"/>
        <end position="224"/>
    </location>
</feature>
<comment type="subunit">
    <text evidence="4 15 17">Homodimer.</text>
</comment>
<comment type="caution">
    <text evidence="19">The sequence shown here is derived from an EMBL/GenBank/DDBJ whole genome shotgun (WGS) entry which is preliminary data.</text>
</comment>
<dbReference type="EMBL" id="MHIO01000014">
    <property type="protein sequence ID" value="OGY53952.1"/>
    <property type="molecule type" value="Genomic_DNA"/>
</dbReference>
<dbReference type="GO" id="GO:0002939">
    <property type="term" value="P:tRNA N1-guanine methylation"/>
    <property type="evidence" value="ECO:0007669"/>
    <property type="project" value="TreeGrafter"/>
</dbReference>
<dbReference type="Pfam" id="PF01746">
    <property type="entry name" value="tRNA_m1G_MT"/>
    <property type="match status" value="1"/>
</dbReference>
<dbReference type="InterPro" id="IPR016009">
    <property type="entry name" value="tRNA_MeTrfase_TRMD/TRM10"/>
</dbReference>
<evidence type="ECO:0000256" key="5">
    <source>
        <dbReference type="ARBA" id="ARBA00012807"/>
    </source>
</evidence>
<dbReference type="InterPro" id="IPR029028">
    <property type="entry name" value="Alpha/beta_knot_MTases"/>
</dbReference>
<evidence type="ECO:0000256" key="6">
    <source>
        <dbReference type="ARBA" id="ARBA00014679"/>
    </source>
</evidence>
<dbReference type="Proteomes" id="UP000177250">
    <property type="component" value="Unassembled WGS sequence"/>
</dbReference>
<dbReference type="GO" id="GO:0052906">
    <property type="term" value="F:tRNA (guanine(37)-N1)-methyltransferase activity"/>
    <property type="evidence" value="ECO:0007669"/>
    <property type="project" value="UniProtKB-UniRule"/>
</dbReference>
<dbReference type="Gene3D" id="3.40.1280.10">
    <property type="match status" value="1"/>
</dbReference>
<evidence type="ECO:0000256" key="15">
    <source>
        <dbReference type="HAMAP-Rule" id="MF_00605"/>
    </source>
</evidence>
<dbReference type="GO" id="GO:0005829">
    <property type="term" value="C:cytosol"/>
    <property type="evidence" value="ECO:0007669"/>
    <property type="project" value="TreeGrafter"/>
</dbReference>
<dbReference type="PANTHER" id="PTHR46417">
    <property type="entry name" value="TRNA (GUANINE-N(1)-)-METHYLTRANSFERASE"/>
    <property type="match status" value="1"/>
</dbReference>
<sequence length="228" mass="25961">MISFEIITIFPQIFDSYFNESIITRALKKKLIKINVHDLRKWAKGRHRQVDDRPYGGGPGMILMVEPIAKALRKLKAKSLKLKARTIMLTPAGKRFTQREAERLAKYGRLILLCGRYEGFDARVDKLVDEKISIGDYVLAGGEIPAMVVLEAVARQAPGVVGHEHALDEETFSKDLDYVEYPQYTRPESIKLKAKSSKLKAYKVPKVLLSGDHKKIKEWRGKNAKLIR</sequence>
<dbReference type="STRING" id="1797545.A3B15_00370"/>
<accession>A0A1G1YNL1</accession>
<organism evidence="19 20">
    <name type="scientific">Candidatus Buchananbacteria bacterium RIFCSPLOWO2_01_FULL_45_31</name>
    <dbReference type="NCBI Taxonomy" id="1797545"/>
    <lineage>
        <taxon>Bacteria</taxon>
        <taxon>Candidatus Buchananiibacteriota</taxon>
    </lineage>
</organism>
<dbReference type="InterPro" id="IPR023148">
    <property type="entry name" value="tRNA_m1G_MeTrfase_C_sf"/>
</dbReference>
<reference evidence="19 20" key="1">
    <citation type="journal article" date="2016" name="Nat. Commun.">
        <title>Thousands of microbial genomes shed light on interconnected biogeochemical processes in an aquifer system.</title>
        <authorList>
            <person name="Anantharaman K."/>
            <person name="Brown C.T."/>
            <person name="Hug L.A."/>
            <person name="Sharon I."/>
            <person name="Castelle C.J."/>
            <person name="Probst A.J."/>
            <person name="Thomas B.C."/>
            <person name="Singh A."/>
            <person name="Wilkins M.J."/>
            <person name="Karaoz U."/>
            <person name="Brodie E.L."/>
            <person name="Williams K.H."/>
            <person name="Hubbard S.S."/>
            <person name="Banfield J.F."/>
        </authorList>
    </citation>
    <scope>NUCLEOTIDE SEQUENCE [LARGE SCALE GENOMIC DNA]</scope>
</reference>
<feature type="binding site" evidence="15 16">
    <location>
        <begin position="134"/>
        <end position="139"/>
    </location>
    <ligand>
        <name>S-adenosyl-L-methionine</name>
        <dbReference type="ChEBI" id="CHEBI:59789"/>
    </ligand>
</feature>
<comment type="subcellular location">
    <subcellularLocation>
        <location evidence="2 15 17">Cytoplasm</location>
    </subcellularLocation>
</comment>
<proteinExistence type="inferred from homology"/>
<evidence type="ECO:0000256" key="4">
    <source>
        <dbReference type="ARBA" id="ARBA00011738"/>
    </source>
</evidence>
<protein>
    <recommendedName>
        <fullName evidence="6 15">tRNA (guanine-N(1)-)-methyltransferase</fullName>
        <ecNumber evidence="5 15">2.1.1.228</ecNumber>
    </recommendedName>
    <alternativeName>
        <fullName evidence="12 15">M1G-methyltransferase</fullName>
    </alternativeName>
    <alternativeName>
        <fullName evidence="13 15">tRNA [GM37] methyltransferase</fullName>
    </alternativeName>
</protein>
<evidence type="ECO:0000256" key="14">
    <source>
        <dbReference type="ARBA" id="ARBA00047783"/>
    </source>
</evidence>
<dbReference type="AlphaFoldDB" id="A0A1G1YNL1"/>
<dbReference type="FunFam" id="3.40.1280.10:FF:000001">
    <property type="entry name" value="tRNA (guanine-N(1)-)-methyltransferase"/>
    <property type="match status" value="1"/>
</dbReference>